<dbReference type="Bgee" id="FBgn0031857">
    <property type="expression patterns" value="Expressed in muscle cell in proboscis and 49 other cell types or tissues"/>
</dbReference>
<evidence type="ECO:0000256" key="1">
    <source>
        <dbReference type="SAM" id="MobiDB-lite"/>
    </source>
</evidence>
<protein>
    <submittedName>
        <fullName evidence="2">IP22010p</fullName>
    </submittedName>
</protein>
<dbReference type="HOGENOM" id="CLU_1497783_0_0_1"/>
<dbReference type="VEuPathDB" id="VectorBase:FBgn0031857"/>
<evidence type="ECO:0000313" key="2">
    <source>
        <dbReference type="EMBL" id="ABY20479.1"/>
    </source>
</evidence>
<feature type="region of interest" description="Disordered" evidence="1">
    <location>
        <begin position="168"/>
        <end position="223"/>
    </location>
</feature>
<feature type="non-terminal residue" evidence="2">
    <location>
        <position position="1"/>
    </location>
</feature>
<reference evidence="2" key="1">
    <citation type="submission" date="2007-12" db="EMBL/GenBank/DDBJ databases">
        <authorList>
            <person name="Stapleton M."/>
            <person name="Carlson J."/>
            <person name="Frise E."/>
            <person name="Kapadia B."/>
            <person name="Park S."/>
            <person name="Wan K."/>
            <person name="Yu C."/>
            <person name="Celniker S."/>
        </authorList>
    </citation>
    <scope>NUCLEOTIDE SEQUENCE</scope>
</reference>
<dbReference type="ExpressionAtlas" id="A9UN74">
    <property type="expression patterns" value="baseline and differential"/>
</dbReference>
<proteinExistence type="evidence at transcript level"/>
<feature type="compositionally biased region" description="Basic and acidic residues" evidence="1">
    <location>
        <begin position="212"/>
        <end position="223"/>
    </location>
</feature>
<dbReference type="InterPro" id="IPR047543">
    <property type="entry name" value="Bbox1_RNF31-like"/>
</dbReference>
<dbReference type="EMBL" id="BT031238">
    <property type="protein sequence ID" value="ABY20479.1"/>
    <property type="molecule type" value="mRNA"/>
</dbReference>
<organism evidence="2">
    <name type="scientific">Drosophila melanogaster</name>
    <name type="common">Fruit fly</name>
    <dbReference type="NCBI Taxonomy" id="7227"/>
    <lineage>
        <taxon>Eukaryota</taxon>
        <taxon>Metazoa</taxon>
        <taxon>Ecdysozoa</taxon>
        <taxon>Arthropoda</taxon>
        <taxon>Hexapoda</taxon>
        <taxon>Insecta</taxon>
        <taxon>Pterygota</taxon>
        <taxon>Neoptera</taxon>
        <taxon>Endopterygota</taxon>
        <taxon>Diptera</taxon>
        <taxon>Brachycera</taxon>
        <taxon>Muscomorpha</taxon>
        <taxon>Ephydroidea</taxon>
        <taxon>Drosophilidae</taxon>
        <taxon>Drosophila</taxon>
        <taxon>Sophophora</taxon>
    </lineage>
</organism>
<feature type="compositionally biased region" description="Low complexity" evidence="1">
    <location>
        <begin position="83"/>
        <end position="95"/>
    </location>
</feature>
<dbReference type="CDD" id="cd19815">
    <property type="entry name" value="Bbox1_HOIP"/>
    <property type="match status" value="1"/>
</dbReference>
<name>A9UN74_DROME</name>
<accession>A9UN74</accession>
<feature type="region of interest" description="Disordered" evidence="1">
    <location>
        <begin position="25"/>
        <end position="44"/>
    </location>
</feature>
<dbReference type="SUPFAM" id="SSF57845">
    <property type="entry name" value="B-box zinc-binding domain"/>
    <property type="match status" value="1"/>
</dbReference>
<dbReference type="IntAct" id="A9UN74">
    <property type="interactions" value="1"/>
</dbReference>
<dbReference type="AlphaFoldDB" id="A9UN74"/>
<feature type="region of interest" description="Disordered" evidence="1">
    <location>
        <begin position="67"/>
        <end position="98"/>
    </location>
</feature>
<sequence>QRLVLCTASTKLHFGHWLRNLENQSSAKRRLSDGKTQTKKSTKMTTHQLLNKNVRTMPSWVMEANDRIGPKPPPTPPNGVAGGLPKAPALPPKAKSTPEPDYEIIEFSSQQYSNEPMKTTVIRTKTPDNKLKCTLCGSQNPWVTCAECAGQIFCASCDDMFHKHPKRKQHMRKAVEQGTPPIPPKAQAGGGAPPPVAPPRRSKRGLLTPFLGRKDQVRHCTIS</sequence>
<dbReference type="OrthoDB" id="9978677at2759"/>